<proteinExistence type="predicted"/>
<evidence type="ECO:0008006" key="3">
    <source>
        <dbReference type="Google" id="ProtNLM"/>
    </source>
</evidence>
<evidence type="ECO:0000313" key="1">
    <source>
        <dbReference type="EMBL" id="KEA63847.1"/>
    </source>
</evidence>
<dbReference type="RefSeq" id="WP_231517033.1">
    <property type="nucleotide sequence ID" value="NZ_JMQN01000028.1"/>
</dbReference>
<dbReference type="eggNOG" id="ENOG50318CM">
    <property type="taxonomic scope" value="Bacteria"/>
</dbReference>
<organism evidence="1 2">
    <name type="scientific">Marinobacterium lacunae</name>
    <dbReference type="NCBI Taxonomy" id="1232683"/>
    <lineage>
        <taxon>Bacteria</taxon>
        <taxon>Pseudomonadati</taxon>
        <taxon>Pseudomonadota</taxon>
        <taxon>Gammaproteobacteria</taxon>
        <taxon>Oceanospirillales</taxon>
        <taxon>Oceanospirillaceae</taxon>
        <taxon>Marinobacterium</taxon>
    </lineage>
</organism>
<reference evidence="1 2" key="1">
    <citation type="submission" date="2014-04" db="EMBL/GenBank/DDBJ databases">
        <title>Marinobacterium kochiensis sp. nov., isolated from sediment sample collected from Kochi backwaters in Kerala, India.</title>
        <authorList>
            <person name="Singh A."/>
            <person name="Pinnaka A.K."/>
        </authorList>
    </citation>
    <scope>NUCLEOTIDE SEQUENCE [LARGE SCALE GENOMIC DNA]</scope>
    <source>
        <strain evidence="1 2">AK27</strain>
    </source>
</reference>
<name>A0A081FZ92_9GAMM</name>
<protein>
    <recommendedName>
        <fullName evidence="3">Roadblock/LAMTOR2 domain-containing protein</fullName>
    </recommendedName>
</protein>
<dbReference type="AlphaFoldDB" id="A0A081FZ92"/>
<dbReference type="EMBL" id="JMQN01000028">
    <property type="protein sequence ID" value="KEA63847.1"/>
    <property type="molecule type" value="Genomic_DNA"/>
</dbReference>
<dbReference type="STRING" id="1232683.ADIMK_1974"/>
<sequence>MSAQSIKPLSDSDETLYFQVLPAGAYYATFSGEPDNMRALLLQLLSSDTPVPYIPALLERLTGLGADDAQQLLVDMHSRNFIELMANPHEIVNGSLERILPDLIAPLGEGKVLLSDEQGFSLAQKGFEPADEEAVAGLAADIMMLSERHTSLINNHLGLYGCSWALVNAVGQSDLGFWVLTIGREKFLLIIEGMPYLNRQPFVDLTSVLIRRYLDH</sequence>
<gene>
    <name evidence="1" type="ORF">ADIMK_1974</name>
</gene>
<keyword evidence="2" id="KW-1185">Reference proteome</keyword>
<evidence type="ECO:0000313" key="2">
    <source>
        <dbReference type="Proteomes" id="UP000028252"/>
    </source>
</evidence>
<dbReference type="PATRIC" id="fig|1232683.4.peg.1937"/>
<dbReference type="Proteomes" id="UP000028252">
    <property type="component" value="Unassembled WGS sequence"/>
</dbReference>
<accession>A0A081FZ92</accession>
<comment type="caution">
    <text evidence="1">The sequence shown here is derived from an EMBL/GenBank/DDBJ whole genome shotgun (WGS) entry which is preliminary data.</text>
</comment>
<dbReference type="SUPFAM" id="SSF103196">
    <property type="entry name" value="Roadblock/LC7 domain"/>
    <property type="match status" value="1"/>
</dbReference>